<reference evidence="3" key="1">
    <citation type="journal article" date="2018" name="DNA Res.">
        <title>Multiple hybrid de novo genome assembly of finger millet, an orphan allotetraploid crop.</title>
        <authorList>
            <person name="Hatakeyama M."/>
            <person name="Aluri S."/>
            <person name="Balachadran M.T."/>
            <person name="Sivarajan S.R."/>
            <person name="Patrignani A."/>
            <person name="Gruter S."/>
            <person name="Poveda L."/>
            <person name="Shimizu-Inatsugi R."/>
            <person name="Baeten J."/>
            <person name="Francoijs K.J."/>
            <person name="Nataraja K.N."/>
            <person name="Reddy Y.A.N."/>
            <person name="Phadnis S."/>
            <person name="Ravikumar R.L."/>
            <person name="Schlapbach R."/>
            <person name="Sreeman S.M."/>
            <person name="Shimizu K.K."/>
        </authorList>
    </citation>
    <scope>NUCLEOTIDE SEQUENCE</scope>
</reference>
<feature type="transmembrane region" description="Helical" evidence="1">
    <location>
        <begin position="205"/>
        <end position="226"/>
    </location>
</feature>
<dbReference type="GO" id="GO:0006075">
    <property type="term" value="P:(1-&gt;3)-beta-D-glucan biosynthetic process"/>
    <property type="evidence" value="ECO:0007669"/>
    <property type="project" value="InterPro"/>
</dbReference>
<keyword evidence="1" id="KW-0472">Membrane</keyword>
<dbReference type="GO" id="GO:0005886">
    <property type="term" value="C:plasma membrane"/>
    <property type="evidence" value="ECO:0007669"/>
    <property type="project" value="TreeGrafter"/>
</dbReference>
<feature type="transmembrane region" description="Helical" evidence="1">
    <location>
        <begin position="170"/>
        <end position="193"/>
    </location>
</feature>
<dbReference type="EMBL" id="BQKI01000004">
    <property type="protein sequence ID" value="GJM93613.1"/>
    <property type="molecule type" value="Genomic_DNA"/>
</dbReference>
<feature type="transmembrane region" description="Helical" evidence="1">
    <location>
        <begin position="38"/>
        <end position="57"/>
    </location>
</feature>
<accession>A0AAV5C649</accession>
<dbReference type="InterPro" id="IPR003440">
    <property type="entry name" value="Glyco_trans_48_dom"/>
</dbReference>
<evidence type="ECO:0000259" key="2">
    <source>
        <dbReference type="Pfam" id="PF02364"/>
    </source>
</evidence>
<feature type="transmembrane region" description="Helical" evidence="1">
    <location>
        <begin position="275"/>
        <end position="294"/>
    </location>
</feature>
<name>A0AAV5C649_ELECO</name>
<evidence type="ECO:0000313" key="3">
    <source>
        <dbReference type="EMBL" id="GJM93613.1"/>
    </source>
</evidence>
<organism evidence="3 4">
    <name type="scientific">Eleusine coracana subsp. coracana</name>
    <dbReference type="NCBI Taxonomy" id="191504"/>
    <lineage>
        <taxon>Eukaryota</taxon>
        <taxon>Viridiplantae</taxon>
        <taxon>Streptophyta</taxon>
        <taxon>Embryophyta</taxon>
        <taxon>Tracheophyta</taxon>
        <taxon>Spermatophyta</taxon>
        <taxon>Magnoliopsida</taxon>
        <taxon>Liliopsida</taxon>
        <taxon>Poales</taxon>
        <taxon>Poaceae</taxon>
        <taxon>PACMAD clade</taxon>
        <taxon>Chloridoideae</taxon>
        <taxon>Cynodonteae</taxon>
        <taxon>Eleusininae</taxon>
        <taxon>Eleusine</taxon>
    </lineage>
</organism>
<feature type="domain" description="Glycosyl transferase 48" evidence="2">
    <location>
        <begin position="20"/>
        <end position="224"/>
    </location>
</feature>
<sequence length="328" mass="37797">MGGQYFMEVRSIGLLAEVLFVEHKKFAENYRLYARSHFIKAIELGVILTLYASFGSASGNTLVYILLTISSWFLVLSWILAPFIFNPSGLDWLKNFNDFEDFLNWIWFQGGISVKSEQSWEKWWEEETDHHLRMTGLWGSILEIILDLRFFFFQYAIVYRLHIAGQSRSILVYLLSWACILLAFVALMTVAYFRDKYSAKKHIRYRLIQAIVVSGTVAAIVLLLQFTNFQFVDTFTGLLAFLPTGWGIVSIALVFRPFLRRSEMVWKTVVTVARLYDILFGVIVMAPVAVLSWLPGLQEMQTRILFNDAFSRGLHISQIITGKKAHAV</sequence>
<evidence type="ECO:0000256" key="1">
    <source>
        <dbReference type="SAM" id="Phobius"/>
    </source>
</evidence>
<protein>
    <recommendedName>
        <fullName evidence="2">Glycosyl transferase 48 domain-containing protein</fullName>
    </recommendedName>
</protein>
<dbReference type="PANTHER" id="PTHR12741:SF90">
    <property type="entry name" value="1,3-BETA-GLUCAN SYNTHASE"/>
    <property type="match status" value="1"/>
</dbReference>
<dbReference type="AlphaFoldDB" id="A0AAV5C649"/>
<feature type="transmembrane region" description="Helical" evidence="1">
    <location>
        <begin position="63"/>
        <end position="85"/>
    </location>
</feature>
<feature type="transmembrane region" description="Helical" evidence="1">
    <location>
        <begin position="238"/>
        <end position="255"/>
    </location>
</feature>
<reference evidence="3" key="2">
    <citation type="submission" date="2021-12" db="EMBL/GenBank/DDBJ databases">
        <title>Resequencing data analysis of finger millet.</title>
        <authorList>
            <person name="Hatakeyama M."/>
            <person name="Aluri S."/>
            <person name="Balachadran M.T."/>
            <person name="Sivarajan S.R."/>
            <person name="Poveda L."/>
            <person name="Shimizu-Inatsugi R."/>
            <person name="Schlapbach R."/>
            <person name="Sreeman S.M."/>
            <person name="Shimizu K.K."/>
        </authorList>
    </citation>
    <scope>NUCLEOTIDE SEQUENCE</scope>
</reference>
<dbReference type="Pfam" id="PF02364">
    <property type="entry name" value="Glucan_synthase"/>
    <property type="match status" value="1"/>
</dbReference>
<keyword evidence="4" id="KW-1185">Reference proteome</keyword>
<keyword evidence="1" id="KW-0812">Transmembrane</keyword>
<dbReference type="PANTHER" id="PTHR12741">
    <property type="entry name" value="LYST-INTERACTING PROTEIN LIP5 DOPAMINE RESPONSIVE PROTEIN DRG-1"/>
    <property type="match status" value="1"/>
</dbReference>
<dbReference type="Proteomes" id="UP001054889">
    <property type="component" value="Unassembled WGS sequence"/>
</dbReference>
<gene>
    <name evidence="3" type="primary">ga10182</name>
    <name evidence="3" type="ORF">PR202_ga10182</name>
</gene>
<evidence type="ECO:0000313" key="4">
    <source>
        <dbReference type="Proteomes" id="UP001054889"/>
    </source>
</evidence>
<comment type="caution">
    <text evidence="3">The sequence shown here is derived from an EMBL/GenBank/DDBJ whole genome shotgun (WGS) entry which is preliminary data.</text>
</comment>
<dbReference type="GO" id="GO:0003843">
    <property type="term" value="F:1,3-beta-D-glucan synthase activity"/>
    <property type="evidence" value="ECO:0007669"/>
    <property type="project" value="InterPro"/>
</dbReference>
<dbReference type="GO" id="GO:0000148">
    <property type="term" value="C:1,3-beta-D-glucan synthase complex"/>
    <property type="evidence" value="ECO:0007669"/>
    <property type="project" value="InterPro"/>
</dbReference>
<proteinExistence type="predicted"/>
<keyword evidence="1" id="KW-1133">Transmembrane helix</keyword>